<evidence type="ECO:0000313" key="3">
    <source>
        <dbReference type="Proteomes" id="UP000287033"/>
    </source>
</evidence>
<dbReference type="AlphaFoldDB" id="A0A401RE09"/>
<comment type="caution">
    <text evidence="2">The sequence shown here is derived from an EMBL/GenBank/DDBJ whole genome shotgun (WGS) entry which is preliminary data.</text>
</comment>
<dbReference type="Proteomes" id="UP000287033">
    <property type="component" value="Unassembled WGS sequence"/>
</dbReference>
<name>A0A401RE09_CHIPU</name>
<proteinExistence type="predicted"/>
<protein>
    <submittedName>
        <fullName evidence="2">Uncharacterized protein</fullName>
    </submittedName>
</protein>
<keyword evidence="3" id="KW-1185">Reference proteome</keyword>
<sequence length="113" mass="11750">MVPYSAPIGVARQYDRQGNRPVRAVSPLACVRMGQWKYVSSGRRRARPMGAQVEGGRPAWDGNGAGGLVQPQTDGRPSGPLGPPAEGGTGRWTGAVAIRDGRGGRGRPMGCPG</sequence>
<dbReference type="EMBL" id="BEZZ01007683">
    <property type="protein sequence ID" value="GCC16378.1"/>
    <property type="molecule type" value="Genomic_DNA"/>
</dbReference>
<evidence type="ECO:0000313" key="2">
    <source>
        <dbReference type="EMBL" id="GCC16378.1"/>
    </source>
</evidence>
<organism evidence="2 3">
    <name type="scientific">Chiloscyllium punctatum</name>
    <name type="common">Brownbanded bambooshark</name>
    <name type="synonym">Hemiscyllium punctatum</name>
    <dbReference type="NCBI Taxonomy" id="137246"/>
    <lineage>
        <taxon>Eukaryota</taxon>
        <taxon>Metazoa</taxon>
        <taxon>Chordata</taxon>
        <taxon>Craniata</taxon>
        <taxon>Vertebrata</taxon>
        <taxon>Chondrichthyes</taxon>
        <taxon>Elasmobranchii</taxon>
        <taxon>Galeomorphii</taxon>
        <taxon>Galeoidea</taxon>
        <taxon>Orectolobiformes</taxon>
        <taxon>Hemiscylliidae</taxon>
        <taxon>Chiloscyllium</taxon>
    </lineage>
</organism>
<evidence type="ECO:0000256" key="1">
    <source>
        <dbReference type="SAM" id="MobiDB-lite"/>
    </source>
</evidence>
<reference evidence="2 3" key="1">
    <citation type="journal article" date="2018" name="Nat. Ecol. Evol.">
        <title>Shark genomes provide insights into elasmobranch evolution and the origin of vertebrates.</title>
        <authorList>
            <person name="Hara Y"/>
            <person name="Yamaguchi K"/>
            <person name="Onimaru K"/>
            <person name="Kadota M"/>
            <person name="Koyanagi M"/>
            <person name="Keeley SD"/>
            <person name="Tatsumi K"/>
            <person name="Tanaka K"/>
            <person name="Motone F"/>
            <person name="Kageyama Y"/>
            <person name="Nozu R"/>
            <person name="Adachi N"/>
            <person name="Nishimura O"/>
            <person name="Nakagawa R"/>
            <person name="Tanegashima C"/>
            <person name="Kiyatake I"/>
            <person name="Matsumoto R"/>
            <person name="Murakumo K"/>
            <person name="Nishida K"/>
            <person name="Terakita A"/>
            <person name="Kuratani S"/>
            <person name="Sato K"/>
            <person name="Hyodo S Kuraku.S."/>
        </authorList>
    </citation>
    <scope>NUCLEOTIDE SEQUENCE [LARGE SCALE GENOMIC DNA]</scope>
</reference>
<feature type="non-terminal residue" evidence="2">
    <location>
        <position position="113"/>
    </location>
</feature>
<gene>
    <name evidence="2" type="ORF">chiPu_0022422</name>
</gene>
<feature type="region of interest" description="Disordered" evidence="1">
    <location>
        <begin position="41"/>
        <end position="113"/>
    </location>
</feature>
<accession>A0A401RE09</accession>